<comment type="caution">
    <text evidence="2">The sequence shown here is derived from an EMBL/GenBank/DDBJ whole genome shotgun (WGS) entry which is preliminary data.</text>
</comment>
<dbReference type="Proteomes" id="UP000521943">
    <property type="component" value="Unassembled WGS sequence"/>
</dbReference>
<dbReference type="AlphaFoldDB" id="A0A8H6HIB3"/>
<feature type="compositionally biased region" description="Basic and acidic residues" evidence="1">
    <location>
        <begin position="31"/>
        <end position="50"/>
    </location>
</feature>
<evidence type="ECO:0000313" key="2">
    <source>
        <dbReference type="EMBL" id="KAF6746712.1"/>
    </source>
</evidence>
<organism evidence="2 3">
    <name type="scientific">Ephemerocybe angulata</name>
    <dbReference type="NCBI Taxonomy" id="980116"/>
    <lineage>
        <taxon>Eukaryota</taxon>
        <taxon>Fungi</taxon>
        <taxon>Dikarya</taxon>
        <taxon>Basidiomycota</taxon>
        <taxon>Agaricomycotina</taxon>
        <taxon>Agaricomycetes</taxon>
        <taxon>Agaricomycetidae</taxon>
        <taxon>Agaricales</taxon>
        <taxon>Agaricineae</taxon>
        <taxon>Psathyrellaceae</taxon>
        <taxon>Ephemerocybe</taxon>
    </lineage>
</organism>
<feature type="compositionally biased region" description="Low complexity" evidence="1">
    <location>
        <begin position="303"/>
        <end position="324"/>
    </location>
</feature>
<feature type="compositionally biased region" description="Basic and acidic residues" evidence="1">
    <location>
        <begin position="269"/>
        <end position="284"/>
    </location>
</feature>
<keyword evidence="3" id="KW-1185">Reference proteome</keyword>
<feature type="compositionally biased region" description="Polar residues" evidence="1">
    <location>
        <begin position="121"/>
        <end position="132"/>
    </location>
</feature>
<name>A0A8H6HIB3_9AGAR</name>
<gene>
    <name evidence="2" type="ORF">DFP72DRAFT_855070</name>
</gene>
<evidence type="ECO:0000313" key="3">
    <source>
        <dbReference type="Proteomes" id="UP000521943"/>
    </source>
</evidence>
<accession>A0A8H6HIB3</accession>
<evidence type="ECO:0000256" key="1">
    <source>
        <dbReference type="SAM" id="MobiDB-lite"/>
    </source>
</evidence>
<feature type="compositionally biased region" description="Low complexity" evidence="1">
    <location>
        <begin position="410"/>
        <end position="421"/>
    </location>
</feature>
<dbReference type="EMBL" id="JACGCI010000089">
    <property type="protein sequence ID" value="KAF6746712.1"/>
    <property type="molecule type" value="Genomic_DNA"/>
</dbReference>
<feature type="compositionally biased region" description="Polar residues" evidence="1">
    <location>
        <begin position="214"/>
        <end position="227"/>
    </location>
</feature>
<feature type="region of interest" description="Disordered" evidence="1">
    <location>
        <begin position="116"/>
        <end position="423"/>
    </location>
</feature>
<feature type="region of interest" description="Disordered" evidence="1">
    <location>
        <begin position="1"/>
        <end position="102"/>
    </location>
</feature>
<sequence length="928" mass="100895">MSAPKASASGYASKKRTHVGEDDPSVTIPQRVEERPKRIRYKTEKAKAAEEYPLSSDNERAEPQPTGSSMKENTVRRRPPGVHPASLVRTSSTPITFEPPPHHKLVRASYRQALVEGSAGSGNDSASQVSDSQYDRDEAGSLVDFIDDRAEDALSVGSGGRLSTSPAPVSQPARLKRKPNARHSDGSVSPDGAHISRPIKRVKRRTDAAPSKGTHGTHSSAKATSTPLPGPDVAIVISDDDWTVVVPSNKRRPRSKMQTAAVSTRPKGSHKDRAPQAVVKRESLTPELPNLDEHPNGDGRQQALSSRRPAASGARSSGGRALASQVPLQLPPSGRRSRNTNRVGRRETRGSPLPCAMPDATSVKTAASVEDPLAKGPSTPERWSTSPVRGSAGEPSNRKKGKGTAEVCEVPSPSSSVSPSVFEDENGDDLKLGLKDAVCGLSYDKLPVLMDVELVPLYSQDAAPEETALMPSEIMKAYSKRSSSTHVPRLLKTLIEMPSHKVFVNAARAPTHIVQPSVYQSSVYLVIPKSVFTTKVGKLPYNACFFATGVCAYSNVCSPASKTFGDRTTNDHRIGMYPFEFEYQRMLTYIGHVAKKKEIRFSFTSGVLAFTTKVEGSSEVSMNYGPLASKSVFHTKVKPASSSSDNLALEHLRTLRFPSSLTYLDKVPILDARGAKFLPGKLDFSHVHTLPVYPLEEVKINSIITVGFTANTPLAHRNFVAHHAHLSTSALAWPATPGVSAGCSGLSSLEEMTLVVCERAQAIAAQLPGFDTSILPQYQYAEELEALIQLLVAVRVSLPPVEDAQYWSRVWDIVALWEDVPFFCNFNKAYQDVVNRIRREAETTYGPIDPAWEDKLDMGVHLRRRLVASADARSIKWRVGKAQAERLGVIVHHLMSCGDHRASGMRVSPCLCKVTYASHDESACCCFI</sequence>
<reference evidence="2 3" key="1">
    <citation type="submission" date="2020-07" db="EMBL/GenBank/DDBJ databases">
        <title>Comparative genomics of pyrophilous fungi reveals a link between fire events and developmental genes.</title>
        <authorList>
            <consortium name="DOE Joint Genome Institute"/>
            <person name="Steindorff A.S."/>
            <person name="Carver A."/>
            <person name="Calhoun S."/>
            <person name="Stillman K."/>
            <person name="Liu H."/>
            <person name="Lipzen A."/>
            <person name="Pangilinan J."/>
            <person name="Labutti K."/>
            <person name="Bruns T.D."/>
            <person name="Grigoriev I.V."/>
        </authorList>
    </citation>
    <scope>NUCLEOTIDE SEQUENCE [LARGE SCALE GENOMIC DNA]</scope>
    <source>
        <strain evidence="2 3">CBS 144469</strain>
    </source>
</reference>
<protein>
    <submittedName>
        <fullName evidence="2">Uncharacterized protein</fullName>
    </submittedName>
</protein>
<proteinExistence type="predicted"/>